<name>A0ABV4ZEE5_9PSED</name>
<gene>
    <name evidence="1" type="ORF">ACE1YR_21645</name>
</gene>
<evidence type="ECO:0000313" key="2">
    <source>
        <dbReference type="Proteomes" id="UP001577047"/>
    </source>
</evidence>
<protein>
    <submittedName>
        <fullName evidence="1">Uncharacterized protein</fullName>
    </submittedName>
</protein>
<accession>A0ABV4ZEE5</accession>
<dbReference type="EMBL" id="JBHFXX010000031">
    <property type="protein sequence ID" value="MFB3803001.1"/>
    <property type="molecule type" value="Genomic_DNA"/>
</dbReference>
<dbReference type="Proteomes" id="UP001577047">
    <property type="component" value="Unassembled WGS sequence"/>
</dbReference>
<comment type="caution">
    <text evidence="1">The sequence shown here is derived from an EMBL/GenBank/DDBJ whole genome shotgun (WGS) entry which is preliminary data.</text>
</comment>
<evidence type="ECO:0000313" key="1">
    <source>
        <dbReference type="EMBL" id="MFB3803001.1"/>
    </source>
</evidence>
<dbReference type="RefSeq" id="WP_304485358.1">
    <property type="nucleotide sequence ID" value="NZ_JAUQOQ010000028.1"/>
</dbReference>
<organism evidence="1 2">
    <name type="scientific">Pseudomonas boreofloridensis</name>
    <dbReference type="NCBI Taxonomy" id="3064348"/>
    <lineage>
        <taxon>Bacteria</taxon>
        <taxon>Pseudomonadati</taxon>
        <taxon>Pseudomonadota</taxon>
        <taxon>Gammaproteobacteria</taxon>
        <taxon>Pseudomonadales</taxon>
        <taxon>Pseudomonadaceae</taxon>
        <taxon>Pseudomonas</taxon>
    </lineage>
</organism>
<reference evidence="1 2" key="1">
    <citation type="submission" date="2024-09" db="EMBL/GenBank/DDBJ databases">
        <authorList>
            <person name="Fullem K."/>
        </authorList>
    </citation>
    <scope>NUCLEOTIDE SEQUENCE [LARGE SCALE GENOMIC DNA]</scope>
    <source>
        <strain evidence="2">K1(2024)</strain>
    </source>
</reference>
<proteinExistence type="predicted"/>
<keyword evidence="2" id="KW-1185">Reference proteome</keyword>
<sequence length="60" mass="6783">MAEKDIGHDLAIAKVYKNNPGDLAAMITAFIKEGASLEEWKILIRQTIATRKIKDRNQDQ</sequence>